<dbReference type="Proteomes" id="UP001596101">
    <property type="component" value="Unassembled WGS sequence"/>
</dbReference>
<keyword evidence="3" id="KW-1185">Reference proteome</keyword>
<protein>
    <submittedName>
        <fullName evidence="2">DUF1566 domain-containing protein</fullName>
    </submittedName>
</protein>
<dbReference type="Pfam" id="PF07603">
    <property type="entry name" value="Lcl_C"/>
    <property type="match status" value="1"/>
</dbReference>
<comment type="caution">
    <text evidence="2">The sequence shown here is derived from an EMBL/GenBank/DDBJ whole genome shotgun (WGS) entry which is preliminary data.</text>
</comment>
<reference evidence="3" key="1">
    <citation type="journal article" date="2019" name="Int. J. Syst. Evol. Microbiol.">
        <title>The Global Catalogue of Microorganisms (GCM) 10K type strain sequencing project: providing services to taxonomists for standard genome sequencing and annotation.</title>
        <authorList>
            <consortium name="The Broad Institute Genomics Platform"/>
            <consortium name="The Broad Institute Genome Sequencing Center for Infectious Disease"/>
            <person name="Wu L."/>
            <person name="Ma J."/>
        </authorList>
    </citation>
    <scope>NUCLEOTIDE SEQUENCE [LARGE SCALE GENOMIC DNA]</scope>
    <source>
        <strain evidence="3">CCUG 43111</strain>
    </source>
</reference>
<dbReference type="Gene3D" id="2.60.40.1080">
    <property type="match status" value="1"/>
</dbReference>
<evidence type="ECO:0000259" key="1">
    <source>
        <dbReference type="Pfam" id="PF07603"/>
    </source>
</evidence>
<dbReference type="InterPro" id="IPR011460">
    <property type="entry name" value="Lcl_C"/>
</dbReference>
<sequence>MTKHLLALAAACTLTLLGGCGGNNDGVQLGEFPAISVAEGDTIDLKAPSSKSPAPFSFSSSNPAMAEVSGTKLIAKAAGTGTITAQQGQMGSYNPTSTSTTFTVVGYVNQGGMVWMPPTAGAMNWDNAQAFCTNSTIKGLTEWRLPTQAELAALTASAALTGQGWPLSDTWSSNPGSLAKTHVAFNMTTKTPAPLADAKTAAVTCVKQAG</sequence>
<accession>A0ABW0MV08</accession>
<feature type="domain" description="Lcl C-terminal" evidence="1">
    <location>
        <begin position="110"/>
        <end position="206"/>
    </location>
</feature>
<dbReference type="RefSeq" id="WP_379760464.1">
    <property type="nucleotide sequence ID" value="NZ_JBHSMR010000014.1"/>
</dbReference>
<organism evidence="2 3">
    <name type="scientific">Massilia suwonensis</name>
    <dbReference type="NCBI Taxonomy" id="648895"/>
    <lineage>
        <taxon>Bacteria</taxon>
        <taxon>Pseudomonadati</taxon>
        <taxon>Pseudomonadota</taxon>
        <taxon>Betaproteobacteria</taxon>
        <taxon>Burkholderiales</taxon>
        <taxon>Oxalobacteraceae</taxon>
        <taxon>Telluria group</taxon>
        <taxon>Massilia</taxon>
    </lineage>
</organism>
<proteinExistence type="predicted"/>
<gene>
    <name evidence="2" type="ORF">ACFPQ5_21050</name>
</gene>
<dbReference type="EMBL" id="JBHSMR010000014">
    <property type="protein sequence ID" value="MFC5480698.1"/>
    <property type="molecule type" value="Genomic_DNA"/>
</dbReference>
<evidence type="ECO:0000313" key="2">
    <source>
        <dbReference type="EMBL" id="MFC5480698.1"/>
    </source>
</evidence>
<dbReference type="PROSITE" id="PS51257">
    <property type="entry name" value="PROKAR_LIPOPROTEIN"/>
    <property type="match status" value="1"/>
</dbReference>
<evidence type="ECO:0000313" key="3">
    <source>
        <dbReference type="Proteomes" id="UP001596101"/>
    </source>
</evidence>
<dbReference type="InterPro" id="IPR008964">
    <property type="entry name" value="Invasin/intimin_cell_adhesion"/>
</dbReference>
<name>A0ABW0MV08_9BURK</name>
<dbReference type="SUPFAM" id="SSF49373">
    <property type="entry name" value="Invasin/intimin cell-adhesion fragments"/>
    <property type="match status" value="1"/>
</dbReference>